<gene>
    <name evidence="2" type="ORF">UU41_C0047G0002</name>
</gene>
<comment type="caution">
    <text evidence="2">The sequence shown here is derived from an EMBL/GenBank/DDBJ whole genome shotgun (WGS) entry which is preliminary data.</text>
</comment>
<dbReference type="AlphaFoldDB" id="A0A0G0UUD0"/>
<reference evidence="2 3" key="1">
    <citation type="journal article" date="2015" name="Nature">
        <title>rRNA introns, odd ribosomes, and small enigmatic genomes across a large radiation of phyla.</title>
        <authorList>
            <person name="Brown C.T."/>
            <person name="Hug L.A."/>
            <person name="Thomas B.C."/>
            <person name="Sharon I."/>
            <person name="Castelle C.J."/>
            <person name="Singh A."/>
            <person name="Wilkins M.J."/>
            <person name="Williams K.H."/>
            <person name="Banfield J.F."/>
        </authorList>
    </citation>
    <scope>NUCLEOTIDE SEQUENCE [LARGE SCALE GENOMIC DNA]</scope>
</reference>
<organism evidence="2 3">
    <name type="scientific">Candidatus Roizmanbacteria bacterium GW2011_GWA1_41_13</name>
    <dbReference type="NCBI Taxonomy" id="1618474"/>
    <lineage>
        <taxon>Bacteria</taxon>
        <taxon>Candidatus Roizmaniibacteriota</taxon>
    </lineage>
</organism>
<evidence type="ECO:0000256" key="1">
    <source>
        <dbReference type="SAM" id="Phobius"/>
    </source>
</evidence>
<proteinExistence type="predicted"/>
<name>A0A0G0UUD0_9BACT</name>
<sequence length="76" mass="8622">MKIRVIRIAHDGYSLVEILVSIGVFAIVLFAAISVFSVAQETSRIAHAKTKAIQYSRDYVEKIKNIRRDNWDALTT</sequence>
<evidence type="ECO:0000313" key="3">
    <source>
        <dbReference type="Proteomes" id="UP000034961"/>
    </source>
</evidence>
<dbReference type="EMBL" id="LCAN01000047">
    <property type="protein sequence ID" value="KKR91106.1"/>
    <property type="molecule type" value="Genomic_DNA"/>
</dbReference>
<evidence type="ECO:0008006" key="4">
    <source>
        <dbReference type="Google" id="ProtNLM"/>
    </source>
</evidence>
<evidence type="ECO:0000313" key="2">
    <source>
        <dbReference type="EMBL" id="KKR91106.1"/>
    </source>
</evidence>
<keyword evidence="1" id="KW-1133">Transmembrane helix</keyword>
<dbReference type="Proteomes" id="UP000034961">
    <property type="component" value="Unassembled WGS sequence"/>
</dbReference>
<keyword evidence="1" id="KW-0472">Membrane</keyword>
<feature type="transmembrane region" description="Helical" evidence="1">
    <location>
        <begin position="12"/>
        <end position="36"/>
    </location>
</feature>
<protein>
    <recommendedName>
        <fullName evidence="4">Prepilin-type N-terminal cleavage/methylation domain-containing protein</fullName>
    </recommendedName>
</protein>
<keyword evidence="1" id="KW-0812">Transmembrane</keyword>
<accession>A0A0G0UUD0</accession>